<gene>
    <name evidence="4" type="ORF">KSW82_11060</name>
</gene>
<organism evidence="4 5">
    <name type="scientific">Segatella copri</name>
    <dbReference type="NCBI Taxonomy" id="165179"/>
    <lineage>
        <taxon>Bacteria</taxon>
        <taxon>Pseudomonadati</taxon>
        <taxon>Bacteroidota</taxon>
        <taxon>Bacteroidia</taxon>
        <taxon>Bacteroidales</taxon>
        <taxon>Prevotellaceae</taxon>
        <taxon>Segatella</taxon>
    </lineage>
</organism>
<dbReference type="EMBL" id="JAHOEI010000045">
    <property type="protein sequence ID" value="MBV3388276.1"/>
    <property type="molecule type" value="Genomic_DNA"/>
</dbReference>
<evidence type="ECO:0000259" key="3">
    <source>
        <dbReference type="PROSITE" id="PS50192"/>
    </source>
</evidence>
<keyword evidence="1" id="KW-0175">Coiled coil</keyword>
<dbReference type="Proteomes" id="UP001196765">
    <property type="component" value="Unassembled WGS sequence"/>
</dbReference>
<reference evidence="4" key="1">
    <citation type="submission" date="2021-06" db="EMBL/GenBank/DDBJ databases">
        <title>Collection of gut derived symbiotic bacterial strains cultured from healthy donors.</title>
        <authorList>
            <person name="Lin H."/>
            <person name="Littmann E."/>
            <person name="Pamer E.G."/>
        </authorList>
    </citation>
    <scope>NUCLEOTIDE SEQUENCE</scope>
    <source>
        <strain evidence="4">MSK.21.74</strain>
    </source>
</reference>
<accession>A0AAW4N3U9</accession>
<evidence type="ECO:0000256" key="2">
    <source>
        <dbReference type="SAM" id="SignalP"/>
    </source>
</evidence>
<feature type="domain" description="T-SNARE coiled-coil homology" evidence="3">
    <location>
        <begin position="112"/>
        <end position="160"/>
    </location>
</feature>
<evidence type="ECO:0000256" key="1">
    <source>
        <dbReference type="SAM" id="Coils"/>
    </source>
</evidence>
<name>A0AAW4N3U9_9BACT</name>
<feature type="coiled-coil region" evidence="1">
    <location>
        <begin position="115"/>
        <end position="160"/>
    </location>
</feature>
<keyword evidence="2" id="KW-0732">Signal</keyword>
<evidence type="ECO:0000313" key="5">
    <source>
        <dbReference type="Proteomes" id="UP001196765"/>
    </source>
</evidence>
<feature type="chain" id="PRO_5043644077" description="t-SNARE coiled-coil homology domain-containing protein" evidence="2">
    <location>
        <begin position="22"/>
        <end position="160"/>
    </location>
</feature>
<comment type="caution">
    <text evidence="4">The sequence shown here is derived from an EMBL/GenBank/DDBJ whole genome shotgun (WGS) entry which is preliminary data.</text>
</comment>
<dbReference type="AlphaFoldDB" id="A0AAW4N3U9"/>
<evidence type="ECO:0000313" key="4">
    <source>
        <dbReference type="EMBL" id="MBV3388276.1"/>
    </source>
</evidence>
<feature type="signal peptide" evidence="2">
    <location>
        <begin position="1"/>
        <end position="21"/>
    </location>
</feature>
<protein>
    <recommendedName>
        <fullName evidence="3">t-SNARE coiled-coil homology domain-containing protein</fullName>
    </recommendedName>
</protein>
<proteinExistence type="predicted"/>
<dbReference type="InterPro" id="IPR000727">
    <property type="entry name" value="T_SNARE_dom"/>
</dbReference>
<sequence length="160" mass="18638">MKKNILIAIILCVFNSVAAFAQTEKEYSMIISLQNGSTVTLGHNDIKNITFTGDKINAEGNVVTTIEELKNRMEENYKINKDQESRLYKHEDYLTTLDVRNAETREVVKENQYRIEENQKRADYLESRIKDLETMVQDMKAMLEKQNAKISELENKLNEK</sequence>
<dbReference type="PROSITE" id="PS50192">
    <property type="entry name" value="T_SNARE"/>
    <property type="match status" value="1"/>
</dbReference>
<dbReference type="RefSeq" id="WP_217744533.1">
    <property type="nucleotide sequence ID" value="NZ_JAHOEI010000045.1"/>
</dbReference>